<proteinExistence type="predicted"/>
<dbReference type="InterPro" id="IPR043148">
    <property type="entry name" value="TagF_C"/>
</dbReference>
<dbReference type="Proteomes" id="UP000636793">
    <property type="component" value="Unassembled WGS sequence"/>
</dbReference>
<organism evidence="2 3">
    <name type="scientific">Flexivirga endophytica</name>
    <dbReference type="NCBI Taxonomy" id="1849103"/>
    <lineage>
        <taxon>Bacteria</taxon>
        <taxon>Bacillati</taxon>
        <taxon>Actinomycetota</taxon>
        <taxon>Actinomycetes</taxon>
        <taxon>Micrococcales</taxon>
        <taxon>Dermacoccaceae</taxon>
        <taxon>Flexivirga</taxon>
    </lineage>
</organism>
<reference evidence="2" key="2">
    <citation type="submission" date="2020-09" db="EMBL/GenBank/DDBJ databases">
        <authorList>
            <person name="Sun Q."/>
            <person name="Zhou Y."/>
        </authorList>
    </citation>
    <scope>NUCLEOTIDE SEQUENCE</scope>
    <source>
        <strain evidence="2">CGMCC 1.15085</strain>
    </source>
</reference>
<name>A0A916TIK7_9MICO</name>
<dbReference type="Gene3D" id="3.40.50.12580">
    <property type="match status" value="1"/>
</dbReference>
<sequence length="574" mass="62415">MLRVLTAADRHLRRFDVWPAIAALLAFGVLTVAAADGPAVLSLTLAGLLIALLVWQLRDSLAGRLRSAQSVGTCVAARLLLAASVVVLTLQHGSYDGLVGWTAMVAAVLLSVGLLITPLDQALVPTVAGLPGVTVTTGPRFGYDVLVLVSLVALGIGVVAGAVAPGLLWVFEVAVLGWAVLGVLALLDLLRRLRSRSEANRQLPEALSALQPLFALHWSGPEQAAYQVSMWLPYLDRIGAPYVVVVRSRENFDDIRALTDRPLVLREKMKELDAVMVPSLKAVFYVNTALLNNHLIHHTSRLHIQLNHGDSDKVASSNPVLRIYDRNYVAGQAAIDRFEQNGVPTQPDFFRVVGRPQLDGLQIGAADPADHPPTVLYAPTWSGFYQESDYSSLPWGAELVGRLAERGCRVIFRPHPYTNRSARTAAMAQAVREALAVDAQRTGRRHLYGEEVERDMSIVDCFNASDAMVSDVSSVVSDYLQTEKPFAMVAVHREPTAFVQRFPMARAAYVLRAGADGMDDLDEVLDELLVSDSRATERHAVKSYYLGEDHPGGPAQRFVDCAREDLGISASITE</sequence>
<dbReference type="GO" id="GO:0047355">
    <property type="term" value="F:CDP-glycerol glycerophosphotransferase activity"/>
    <property type="evidence" value="ECO:0007669"/>
    <property type="project" value="InterPro"/>
</dbReference>
<evidence type="ECO:0000313" key="3">
    <source>
        <dbReference type="Proteomes" id="UP000636793"/>
    </source>
</evidence>
<feature type="transmembrane region" description="Helical" evidence="1">
    <location>
        <begin position="141"/>
        <end position="163"/>
    </location>
</feature>
<keyword evidence="1" id="KW-0472">Membrane</keyword>
<keyword evidence="1" id="KW-0812">Transmembrane</keyword>
<feature type="transmembrane region" description="Helical" evidence="1">
    <location>
        <begin position="169"/>
        <end position="190"/>
    </location>
</feature>
<dbReference type="GO" id="GO:0016020">
    <property type="term" value="C:membrane"/>
    <property type="evidence" value="ECO:0007669"/>
    <property type="project" value="InterPro"/>
</dbReference>
<feature type="transmembrane region" description="Helical" evidence="1">
    <location>
        <begin position="39"/>
        <end position="58"/>
    </location>
</feature>
<feature type="transmembrane region" description="Helical" evidence="1">
    <location>
        <begin position="70"/>
        <end position="92"/>
    </location>
</feature>
<feature type="transmembrane region" description="Helical" evidence="1">
    <location>
        <begin position="12"/>
        <end position="33"/>
    </location>
</feature>
<keyword evidence="3" id="KW-1185">Reference proteome</keyword>
<feature type="transmembrane region" description="Helical" evidence="1">
    <location>
        <begin position="98"/>
        <end position="120"/>
    </location>
</feature>
<evidence type="ECO:0000313" key="2">
    <source>
        <dbReference type="EMBL" id="GGB45181.1"/>
    </source>
</evidence>
<keyword evidence="2" id="KW-0808">Transferase</keyword>
<dbReference type="EMBL" id="BMHI01000007">
    <property type="protein sequence ID" value="GGB45181.1"/>
    <property type="molecule type" value="Genomic_DNA"/>
</dbReference>
<dbReference type="InterPro" id="IPR007554">
    <property type="entry name" value="Glycerophosphate_synth"/>
</dbReference>
<evidence type="ECO:0000256" key="1">
    <source>
        <dbReference type="SAM" id="Phobius"/>
    </source>
</evidence>
<dbReference type="Pfam" id="PF04464">
    <property type="entry name" value="Glyphos_transf"/>
    <property type="match status" value="1"/>
</dbReference>
<gene>
    <name evidence="2" type="ORF">GCM10011492_40330</name>
</gene>
<accession>A0A916TIK7</accession>
<comment type="caution">
    <text evidence="2">The sequence shown here is derived from an EMBL/GenBank/DDBJ whole genome shotgun (WGS) entry which is preliminary data.</text>
</comment>
<protein>
    <submittedName>
        <fullName evidence="2">Glycosyl transferase</fullName>
    </submittedName>
</protein>
<keyword evidence="1" id="KW-1133">Transmembrane helix</keyword>
<reference evidence="2" key="1">
    <citation type="journal article" date="2014" name="Int. J. Syst. Evol. Microbiol.">
        <title>Complete genome sequence of Corynebacterium casei LMG S-19264T (=DSM 44701T), isolated from a smear-ripened cheese.</title>
        <authorList>
            <consortium name="US DOE Joint Genome Institute (JGI-PGF)"/>
            <person name="Walter F."/>
            <person name="Albersmeier A."/>
            <person name="Kalinowski J."/>
            <person name="Ruckert C."/>
        </authorList>
    </citation>
    <scope>NUCLEOTIDE SEQUENCE</scope>
    <source>
        <strain evidence="2">CGMCC 1.15085</strain>
    </source>
</reference>
<dbReference type="AlphaFoldDB" id="A0A916TIK7"/>